<dbReference type="InterPro" id="IPR024937">
    <property type="entry name" value="Domain_X"/>
</dbReference>
<dbReference type="PANTHER" id="PTHR34047:SF1">
    <property type="entry name" value="NUCLEAR INTRON MATURASE 2, MITOCHONDRIAL"/>
    <property type="match status" value="1"/>
</dbReference>
<dbReference type="OrthoDB" id="596361at2759"/>
<dbReference type="Proteomes" id="UP000631114">
    <property type="component" value="Unassembled WGS sequence"/>
</dbReference>
<evidence type="ECO:0000259" key="1">
    <source>
        <dbReference type="Pfam" id="PF01348"/>
    </source>
</evidence>
<reference evidence="2 3" key="1">
    <citation type="submission" date="2020-10" db="EMBL/GenBank/DDBJ databases">
        <title>The Coptis chinensis genome and diversification of protoberbering-type alkaloids.</title>
        <authorList>
            <person name="Wang B."/>
            <person name="Shu S."/>
            <person name="Song C."/>
            <person name="Liu Y."/>
        </authorList>
    </citation>
    <scope>NUCLEOTIDE SEQUENCE [LARGE SCALE GENOMIC DNA]</scope>
    <source>
        <strain evidence="2">HL-2020</strain>
        <tissue evidence="2">Leaf</tissue>
    </source>
</reference>
<dbReference type="InterPro" id="IPR051083">
    <property type="entry name" value="GrpII_Intron_Splice-Mob/Def"/>
</dbReference>
<dbReference type="GO" id="GO:0006397">
    <property type="term" value="P:mRNA processing"/>
    <property type="evidence" value="ECO:0007669"/>
    <property type="project" value="InterPro"/>
</dbReference>
<name>A0A835LWX2_9MAGN</name>
<dbReference type="Pfam" id="PF01348">
    <property type="entry name" value="Intron_maturas2"/>
    <property type="match status" value="1"/>
</dbReference>
<gene>
    <name evidence="2" type="ORF">IFM89_023659</name>
</gene>
<sequence length="190" mass="21970">MFHATQAHTNAQMNKFLGTMVVWYRYTDNQRKVVNFCSYIMRGSLAKLYAAKYKLRSRAKVYKIASRNLSRPLLRKKGQSPEYHKANILSPIRRTKIYAGETEGDEPGNLKKLLQLLTKLKTQLASSQKSNNLTDRDVAERMAESYHRLNTRAQELGAEVTDLRVKYEALDVEVEEVQPTECFCTFKDLE</sequence>
<proteinExistence type="predicted"/>
<keyword evidence="3" id="KW-1185">Reference proteome</keyword>
<evidence type="ECO:0000313" key="2">
    <source>
        <dbReference type="EMBL" id="KAF9606204.1"/>
    </source>
</evidence>
<dbReference type="PANTHER" id="PTHR34047">
    <property type="entry name" value="NUCLEAR INTRON MATURASE 1, MITOCHONDRIAL-RELATED"/>
    <property type="match status" value="1"/>
</dbReference>
<comment type="caution">
    <text evidence="2">The sequence shown here is derived from an EMBL/GenBank/DDBJ whole genome shotgun (WGS) entry which is preliminary data.</text>
</comment>
<dbReference type="EMBL" id="JADFTS010000005">
    <property type="protein sequence ID" value="KAF9606204.1"/>
    <property type="molecule type" value="Genomic_DNA"/>
</dbReference>
<accession>A0A835LWX2</accession>
<feature type="domain" description="Domain X" evidence="1">
    <location>
        <begin position="20"/>
        <end position="73"/>
    </location>
</feature>
<dbReference type="GO" id="GO:0005737">
    <property type="term" value="C:cytoplasm"/>
    <property type="evidence" value="ECO:0007669"/>
    <property type="project" value="UniProtKB-ARBA"/>
</dbReference>
<protein>
    <recommendedName>
        <fullName evidence="1">Domain X domain-containing protein</fullName>
    </recommendedName>
</protein>
<organism evidence="2 3">
    <name type="scientific">Coptis chinensis</name>
    <dbReference type="NCBI Taxonomy" id="261450"/>
    <lineage>
        <taxon>Eukaryota</taxon>
        <taxon>Viridiplantae</taxon>
        <taxon>Streptophyta</taxon>
        <taxon>Embryophyta</taxon>
        <taxon>Tracheophyta</taxon>
        <taxon>Spermatophyta</taxon>
        <taxon>Magnoliopsida</taxon>
        <taxon>Ranunculales</taxon>
        <taxon>Ranunculaceae</taxon>
        <taxon>Coptidoideae</taxon>
        <taxon>Coptis</taxon>
    </lineage>
</organism>
<dbReference type="AlphaFoldDB" id="A0A835LWX2"/>
<evidence type="ECO:0000313" key="3">
    <source>
        <dbReference type="Proteomes" id="UP000631114"/>
    </source>
</evidence>